<name>A0A6J4VF79_9CYAN</name>
<feature type="domain" description="Transposase Synechocystis PCC 6803" evidence="1">
    <location>
        <begin position="5"/>
        <end position="123"/>
    </location>
</feature>
<gene>
    <name evidence="2" type="ORF">AVDCRST_MAG81-2009</name>
</gene>
<dbReference type="SUPFAM" id="SSF46689">
    <property type="entry name" value="Homeodomain-like"/>
    <property type="match status" value="1"/>
</dbReference>
<evidence type="ECO:0000259" key="1">
    <source>
        <dbReference type="Pfam" id="PF01710"/>
    </source>
</evidence>
<dbReference type="Gene3D" id="1.10.10.10">
    <property type="entry name" value="Winged helix-like DNA-binding domain superfamily/Winged helix DNA-binding domain"/>
    <property type="match status" value="1"/>
</dbReference>
<dbReference type="EMBL" id="CADCWO010000107">
    <property type="protein sequence ID" value="CAA9573926.1"/>
    <property type="molecule type" value="Genomic_DNA"/>
</dbReference>
<organism evidence="2">
    <name type="scientific">uncultured Synechococcales cyanobacterium</name>
    <dbReference type="NCBI Taxonomy" id="1936017"/>
    <lineage>
        <taxon>Bacteria</taxon>
        <taxon>Bacillati</taxon>
        <taxon>Cyanobacteriota</taxon>
        <taxon>Cyanophyceae</taxon>
        <taxon>Synechococcales</taxon>
        <taxon>environmental samples</taxon>
    </lineage>
</organism>
<dbReference type="AlphaFoldDB" id="A0A6J4VF79"/>
<dbReference type="InterPro" id="IPR009057">
    <property type="entry name" value="Homeodomain-like_sf"/>
</dbReference>
<dbReference type="InterPro" id="IPR036388">
    <property type="entry name" value="WH-like_DNA-bd_sf"/>
</dbReference>
<protein>
    <submittedName>
        <fullName evidence="2">Transposase</fullName>
    </submittedName>
</protein>
<dbReference type="InterPro" id="IPR002622">
    <property type="entry name" value="Transposase_14"/>
</dbReference>
<proteinExistence type="predicted"/>
<evidence type="ECO:0000313" key="2">
    <source>
        <dbReference type="EMBL" id="CAA9573926.1"/>
    </source>
</evidence>
<accession>A0A6J4VF79</accession>
<dbReference type="Pfam" id="PF01710">
    <property type="entry name" value="HTH_Tnp_IS630"/>
    <property type="match status" value="1"/>
</dbReference>
<sequence>MPAPYSDDLRTKAITAVERGERKIDVSRMLNISRNTLDLWLKRKAQVGDCRAITHYQQGCRHKITDWQRFSEFVQQHGDKTQAQLARLWGDNVTQQNISDALRKIGVSRKKRPTAIENAMTSNAKHFKSD</sequence>
<reference evidence="2" key="1">
    <citation type="submission" date="2020-02" db="EMBL/GenBank/DDBJ databases">
        <authorList>
            <person name="Meier V. D."/>
        </authorList>
    </citation>
    <scope>NUCLEOTIDE SEQUENCE</scope>
    <source>
        <strain evidence="2">AVDCRST_MAG81</strain>
    </source>
</reference>